<dbReference type="Pfam" id="PF25106">
    <property type="entry name" value="VWA_4"/>
    <property type="match status" value="1"/>
</dbReference>
<dbReference type="PANTHER" id="PTHR14187">
    <property type="entry name" value="ALPHA KINASE/ELONGATION FACTOR 2 KINASE"/>
    <property type="match status" value="1"/>
</dbReference>
<dbReference type="Gene3D" id="3.30.420.40">
    <property type="match status" value="1"/>
</dbReference>
<dbReference type="AlphaFoldDB" id="F4QD32"/>
<dbReference type="GeneID" id="14865473"/>
<dbReference type="InterPro" id="IPR043129">
    <property type="entry name" value="ATPase_NBD"/>
</dbReference>
<keyword evidence="5" id="KW-0067">ATP-binding</keyword>
<name>F4QD32_CACFS</name>
<dbReference type="Gene3D" id="3.40.50.410">
    <property type="entry name" value="von Willebrand factor, type A domain"/>
    <property type="match status" value="1"/>
</dbReference>
<dbReference type="SUPFAM" id="SSF53067">
    <property type="entry name" value="Actin-like ATPase domain"/>
    <property type="match status" value="2"/>
</dbReference>
<dbReference type="Pfam" id="PF00012">
    <property type="entry name" value="HSP70"/>
    <property type="match status" value="1"/>
</dbReference>
<evidence type="ECO:0000259" key="6">
    <source>
        <dbReference type="Pfam" id="PF25106"/>
    </source>
</evidence>
<dbReference type="EMBL" id="GL883029">
    <property type="protein sequence ID" value="EGG13713.1"/>
    <property type="molecule type" value="Genomic_DNA"/>
</dbReference>
<dbReference type="KEGG" id="dfa:DFA_11474"/>
<dbReference type="GO" id="GO:0140662">
    <property type="term" value="F:ATP-dependent protein folding chaperone"/>
    <property type="evidence" value="ECO:0007669"/>
    <property type="project" value="InterPro"/>
</dbReference>
<keyword evidence="3" id="KW-0732">Signal</keyword>
<dbReference type="SUPFAM" id="SSF53300">
    <property type="entry name" value="vWA-like"/>
    <property type="match status" value="1"/>
</dbReference>
<evidence type="ECO:0000256" key="2">
    <source>
        <dbReference type="ARBA" id="ARBA00022525"/>
    </source>
</evidence>
<evidence type="ECO:0000256" key="4">
    <source>
        <dbReference type="ARBA" id="ARBA00022741"/>
    </source>
</evidence>
<dbReference type="OMA" id="MEREMMH"/>
<keyword evidence="4" id="KW-0547">Nucleotide-binding</keyword>
<dbReference type="Proteomes" id="UP000007797">
    <property type="component" value="Unassembled WGS sequence"/>
</dbReference>
<reference evidence="8" key="1">
    <citation type="journal article" date="2011" name="Genome Res.">
        <title>Phylogeny-wide analysis of social amoeba genomes highlights ancient origins for complex intercellular communication.</title>
        <authorList>
            <person name="Heidel A.J."/>
            <person name="Lawal H.M."/>
            <person name="Felder M."/>
            <person name="Schilde C."/>
            <person name="Helps N.R."/>
            <person name="Tunggal B."/>
            <person name="Rivero F."/>
            <person name="John U."/>
            <person name="Schleicher M."/>
            <person name="Eichinger L."/>
            <person name="Platzer M."/>
            <person name="Noegel A.A."/>
            <person name="Schaap P."/>
            <person name="Gloeckner G."/>
        </authorList>
    </citation>
    <scope>NUCLEOTIDE SEQUENCE [LARGE SCALE GENOMIC DNA]</scope>
    <source>
        <strain evidence="8">SH3</strain>
    </source>
</reference>
<proteinExistence type="predicted"/>
<evidence type="ECO:0000313" key="8">
    <source>
        <dbReference type="Proteomes" id="UP000007797"/>
    </source>
</evidence>
<dbReference type="CDD" id="cd10229">
    <property type="entry name" value="ASKHA_NBD_HSP70_HSPA12"/>
    <property type="match status" value="1"/>
</dbReference>
<protein>
    <recommendedName>
        <fullName evidence="6">Hemicentin-1-like von Willebrand factor A domain-containing protein</fullName>
    </recommendedName>
</protein>
<evidence type="ECO:0000256" key="5">
    <source>
        <dbReference type="ARBA" id="ARBA00022840"/>
    </source>
</evidence>
<dbReference type="InterPro" id="IPR056861">
    <property type="entry name" value="HMCN1-like_VWA"/>
</dbReference>
<sequence>MVIPAHKKAAVAIDFGTSCSGYASAFITNSDNVDIYAHDSWAGGGSINSKTVTVISLDQHGRLSKFGYDAREDHDNAIFSNFKMVLFDSVSREKTMVKADNCDQTASVEWLITETLQFFKQTSLEKLNSGSMNKIHQRDVLWVITVPAIWDDAAKQIMRQCAISAGLCTIADDKESLLLAYEPESGAMDCIFEKTNNYYVEVGQTLLVFDLGGGTADFTAYRQLADGKIESIVIPFGGNFGSTYCNQNFKAFLLDLFDGALSQDMINSSDFMALMDRFEIVKKSMCESHCNDGKPRNIAFNPRVFDKNIDWLLQQIEKYNRVHGAKIQYNRSGHLSIPLDTFMKFLSPLFNSIINCVKYHMNTNPAIRNPNFIFMIGGFSENYFLQELVKREFAPTGANVIIPTRPSLCVAKGACRFGLRPSVVAKRIVQKSYALEVDGLITADTPHTGRKPFMIAGKQYAKNVCDVFVKAGESLGMNESRTKTFVPTRADQQVVELAIFTSHLTEMKYTTDHAISFAGDLTLAIPPGDTLEDRKVEVTLEFGATEVFVTARHVKTGVKVNSSIKFAMNKEEVDRRNKIRLEKTKPPSVQLCICMDITGSMQSWIDESKNKMVQLAKGLSNAYTDIQFEASFVGYRDHTDPIRFENIAFSSNMEVLEQGLAKIVANGGGDIPEDVHGGFQQVLSQEWKNDHTKVCIHVADAPCHGTKYHDLGAASDTLPHGDTSGHPEEQVKTMKNRGIDYYFIKISPHTDRMIEEFRKTYDTPQKKIQVANLGSDVTQLIPSLVSFVSNSITKC</sequence>
<gene>
    <name evidence="7" type="ORF">DFA_11474</name>
</gene>
<dbReference type="RefSeq" id="XP_004350417.1">
    <property type="nucleotide sequence ID" value="XM_004350367.1"/>
</dbReference>
<keyword evidence="2" id="KW-0964">Secreted</keyword>
<dbReference type="InterPro" id="IPR013126">
    <property type="entry name" value="Hsp_70_fam"/>
</dbReference>
<evidence type="ECO:0000313" key="7">
    <source>
        <dbReference type="EMBL" id="EGG13713.1"/>
    </source>
</evidence>
<keyword evidence="8" id="KW-1185">Reference proteome</keyword>
<evidence type="ECO:0000256" key="3">
    <source>
        <dbReference type="ARBA" id="ARBA00022729"/>
    </source>
</evidence>
<dbReference type="GO" id="GO:0005524">
    <property type="term" value="F:ATP binding"/>
    <property type="evidence" value="ECO:0007669"/>
    <property type="project" value="UniProtKB-KW"/>
</dbReference>
<evidence type="ECO:0000256" key="1">
    <source>
        <dbReference type="ARBA" id="ARBA00004613"/>
    </source>
</evidence>
<dbReference type="PANTHER" id="PTHR14187:SF5">
    <property type="entry name" value="HEAT SHOCK 70 KDA PROTEIN 12A"/>
    <property type="match status" value="1"/>
</dbReference>
<dbReference type="OrthoDB" id="14962at2759"/>
<dbReference type="InterPro" id="IPR036465">
    <property type="entry name" value="vWFA_dom_sf"/>
</dbReference>
<dbReference type="STRING" id="1054147.F4QD32"/>
<comment type="subcellular location">
    <subcellularLocation>
        <location evidence="1">Secreted</location>
    </subcellularLocation>
</comment>
<accession>F4QD32</accession>
<organism evidence="7 8">
    <name type="scientific">Cavenderia fasciculata</name>
    <name type="common">Slime mold</name>
    <name type="synonym">Dictyostelium fasciculatum</name>
    <dbReference type="NCBI Taxonomy" id="261658"/>
    <lineage>
        <taxon>Eukaryota</taxon>
        <taxon>Amoebozoa</taxon>
        <taxon>Evosea</taxon>
        <taxon>Eumycetozoa</taxon>
        <taxon>Dictyostelia</taxon>
        <taxon>Acytosteliales</taxon>
        <taxon>Cavenderiaceae</taxon>
        <taxon>Cavenderia</taxon>
    </lineage>
</organism>
<feature type="domain" description="Hemicentin-1-like von Willebrand factor A" evidence="6">
    <location>
        <begin position="591"/>
        <end position="686"/>
    </location>
</feature>